<dbReference type="OrthoDB" id="7188487at2"/>
<proteinExistence type="predicted"/>
<keyword evidence="1" id="KW-1133">Transmembrane helix</keyword>
<accession>A0A502D2R7</accession>
<evidence type="ECO:0000313" key="2">
    <source>
        <dbReference type="EMBL" id="TPG18386.1"/>
    </source>
</evidence>
<protein>
    <recommendedName>
        <fullName evidence="4">Transmembrane protein</fullName>
    </recommendedName>
</protein>
<feature type="transmembrane region" description="Helical" evidence="1">
    <location>
        <begin position="12"/>
        <end position="30"/>
    </location>
</feature>
<sequence>MLGRWVRWTVAGEVLGFVAPAVLGMVSAAWSPAEAIPTMMAAGAVEGLLVGGAQAHALAPFVPALRSTRFAVGTSLAAALAYLLGMLPSALGPRLVEAPRALVVLAGLLGGIVLLGCIGAAQWLELRRHVDRAWTWIATTAAAWLLGLAAFLLIAMPLWHPGQGSAAIVAIGLVAAGAMATTVAIVTGWALRRLLAPRGGKSRP</sequence>
<reference evidence="2 3" key="1">
    <citation type="journal article" date="2019" name="Environ. Microbiol.">
        <title>Species interactions and distinct microbial communities in high Arctic permafrost affected cryosols are associated with the CH4 and CO2 gas fluxes.</title>
        <authorList>
            <person name="Altshuler I."/>
            <person name="Hamel J."/>
            <person name="Turney S."/>
            <person name="Magnuson E."/>
            <person name="Levesque R."/>
            <person name="Greer C."/>
            <person name="Whyte L.G."/>
        </authorList>
    </citation>
    <scope>NUCLEOTIDE SEQUENCE [LARGE SCALE GENOMIC DNA]</scope>
    <source>
        <strain evidence="2 3">S9.3A</strain>
    </source>
</reference>
<feature type="transmembrane region" description="Helical" evidence="1">
    <location>
        <begin position="165"/>
        <end position="191"/>
    </location>
</feature>
<feature type="transmembrane region" description="Helical" evidence="1">
    <location>
        <begin position="70"/>
        <end position="91"/>
    </location>
</feature>
<dbReference type="AlphaFoldDB" id="A0A502D2R7"/>
<keyword evidence="3" id="KW-1185">Reference proteome</keyword>
<name>A0A502D2R7_9MICO</name>
<feature type="transmembrane region" description="Helical" evidence="1">
    <location>
        <begin position="136"/>
        <end position="159"/>
    </location>
</feature>
<evidence type="ECO:0008006" key="4">
    <source>
        <dbReference type="Google" id="ProtNLM"/>
    </source>
</evidence>
<feature type="transmembrane region" description="Helical" evidence="1">
    <location>
        <begin position="103"/>
        <end position="124"/>
    </location>
</feature>
<evidence type="ECO:0000313" key="3">
    <source>
        <dbReference type="Proteomes" id="UP000317722"/>
    </source>
</evidence>
<evidence type="ECO:0000256" key="1">
    <source>
        <dbReference type="SAM" id="Phobius"/>
    </source>
</evidence>
<organism evidence="2 3">
    <name type="scientific">Pedococcus bigeumensis</name>
    <dbReference type="NCBI Taxonomy" id="433644"/>
    <lineage>
        <taxon>Bacteria</taxon>
        <taxon>Bacillati</taxon>
        <taxon>Actinomycetota</taxon>
        <taxon>Actinomycetes</taxon>
        <taxon>Micrococcales</taxon>
        <taxon>Intrasporangiaceae</taxon>
        <taxon>Pedococcus</taxon>
    </lineage>
</organism>
<comment type="caution">
    <text evidence="2">The sequence shown here is derived from an EMBL/GenBank/DDBJ whole genome shotgun (WGS) entry which is preliminary data.</text>
</comment>
<keyword evidence="1" id="KW-0812">Transmembrane</keyword>
<dbReference type="EMBL" id="RCZM01000002">
    <property type="protein sequence ID" value="TPG18386.1"/>
    <property type="molecule type" value="Genomic_DNA"/>
</dbReference>
<keyword evidence="1" id="KW-0472">Membrane</keyword>
<feature type="transmembrane region" description="Helical" evidence="1">
    <location>
        <begin position="36"/>
        <end position="58"/>
    </location>
</feature>
<gene>
    <name evidence="2" type="ORF">EAH86_05900</name>
</gene>
<dbReference type="Proteomes" id="UP000317722">
    <property type="component" value="Unassembled WGS sequence"/>
</dbReference>